<organism evidence="2 3">
    <name type="scientific">Adineta steineri</name>
    <dbReference type="NCBI Taxonomy" id="433720"/>
    <lineage>
        <taxon>Eukaryota</taxon>
        <taxon>Metazoa</taxon>
        <taxon>Spiralia</taxon>
        <taxon>Gnathifera</taxon>
        <taxon>Rotifera</taxon>
        <taxon>Eurotatoria</taxon>
        <taxon>Bdelloidea</taxon>
        <taxon>Adinetida</taxon>
        <taxon>Adinetidae</taxon>
        <taxon>Adineta</taxon>
    </lineage>
</organism>
<dbReference type="EMBL" id="CAJNOG010000068">
    <property type="protein sequence ID" value="CAF0883517.1"/>
    <property type="molecule type" value="Genomic_DNA"/>
</dbReference>
<evidence type="ECO:0000256" key="1">
    <source>
        <dbReference type="SAM" id="Phobius"/>
    </source>
</evidence>
<gene>
    <name evidence="2" type="ORF">JYZ213_LOCUS9623</name>
</gene>
<protein>
    <submittedName>
        <fullName evidence="2">Uncharacterized protein</fullName>
    </submittedName>
</protein>
<feature type="transmembrane region" description="Helical" evidence="1">
    <location>
        <begin position="97"/>
        <end position="116"/>
    </location>
</feature>
<dbReference type="Proteomes" id="UP000663845">
    <property type="component" value="Unassembled WGS sequence"/>
</dbReference>
<evidence type="ECO:0000313" key="3">
    <source>
        <dbReference type="Proteomes" id="UP000663845"/>
    </source>
</evidence>
<proteinExistence type="predicted"/>
<sequence>MLSRVSRRLVNAHQYYVQQLLSERKKPNVTQFDNDYYYQEFLIPTVGHMFNLTMLIYDYSKMDVYVYRLSENNIRNSLEDVHILLTDKRFIRILMRYHYISGVILIFTIYFLLYYYQVQSSSATNVLIYSFSKIYQSHRHTVIILAKTPSARVLKHLNALIHVGVDAFVMCDEQPSKYINVTNRILYVHNESLAEYGLTRNLVWDRAFVWLYNQTSLDYVWLMEEDVTWSNVHHIVDFFDIYTNNHADLLSRNIIYRNQGTLGWMWWPKVFLKILPEDKWLASLNMISRVSRRLINAHQYYVRKLFSERKKLNLTQFDNNYYHQEFLIPTVGHMFNLTMLIYDHSKMDVFFLALTENDIRDSLAFGKRIFHPVKHDSPLLINATAIRNRKK</sequence>
<reference evidence="2" key="1">
    <citation type="submission" date="2021-02" db="EMBL/GenBank/DDBJ databases">
        <authorList>
            <person name="Nowell W R."/>
        </authorList>
    </citation>
    <scope>NUCLEOTIDE SEQUENCE</scope>
</reference>
<comment type="caution">
    <text evidence="2">The sequence shown here is derived from an EMBL/GenBank/DDBJ whole genome shotgun (WGS) entry which is preliminary data.</text>
</comment>
<dbReference type="AlphaFoldDB" id="A0A813YFK7"/>
<keyword evidence="1" id="KW-1133">Transmembrane helix</keyword>
<name>A0A813YFK7_9BILA</name>
<keyword evidence="1" id="KW-0472">Membrane</keyword>
<accession>A0A813YFK7</accession>
<evidence type="ECO:0000313" key="2">
    <source>
        <dbReference type="EMBL" id="CAF0883517.1"/>
    </source>
</evidence>
<keyword evidence="1" id="KW-0812">Transmembrane</keyword>